<evidence type="ECO:0000313" key="4">
    <source>
        <dbReference type="Proteomes" id="UP000275530"/>
    </source>
</evidence>
<name>A0A6M7TLR4_9HYPH</name>
<dbReference type="Gene3D" id="3.40.50.2000">
    <property type="entry name" value="Glycogen Phosphorylase B"/>
    <property type="match status" value="1"/>
</dbReference>
<proteinExistence type="predicted"/>
<sequence>MGFGDQLLGSGLAKGAAARGRRIAFGNGIKIIWDQHSAEVFRGNPNIVAPGSECADRIDWIPFYKGHRLYNRQAGDRWVWNMDFHAIPGEMYFDDAERKAGARFGKGFVIIEPQSAPWKSVAANKDWGRAKFQAVADRLKAAGHKVAQFQSDKGSPVLAGVTALKTTSFRDAVAVLSHAAIYIGSEGGLHHAAAAVGIPAVVLFGGFIPPSVTGYTTHANLTGGAEACGSLKPCSHCRKAMEAISVEEVIEEARERL</sequence>
<dbReference type="PANTHER" id="PTHR30160">
    <property type="entry name" value="TETRAACYLDISACCHARIDE 4'-KINASE-RELATED"/>
    <property type="match status" value="1"/>
</dbReference>
<dbReference type="Pfam" id="PF01075">
    <property type="entry name" value="Glyco_transf_9"/>
    <property type="match status" value="1"/>
</dbReference>
<dbReference type="InterPro" id="IPR002201">
    <property type="entry name" value="Glyco_trans_9"/>
</dbReference>
<dbReference type="SUPFAM" id="SSF53756">
    <property type="entry name" value="UDP-Glycosyltransferase/glycogen phosphorylase"/>
    <property type="match status" value="1"/>
</dbReference>
<dbReference type="RefSeq" id="WP_064983132.1">
    <property type="nucleotide sequence ID" value="NZ_CP033507.1"/>
</dbReference>
<gene>
    <name evidence="3" type="ORF">D3242_01295</name>
</gene>
<dbReference type="GO" id="GO:0005829">
    <property type="term" value="C:cytosol"/>
    <property type="evidence" value="ECO:0007669"/>
    <property type="project" value="TreeGrafter"/>
</dbReference>
<comment type="caution">
    <text evidence="3">The sequence shown here is derived from an EMBL/GenBank/DDBJ whole genome shotgun (WGS) entry which is preliminary data.</text>
</comment>
<accession>A0A6M7TLR4</accession>
<dbReference type="GO" id="GO:0009244">
    <property type="term" value="P:lipopolysaccharide core region biosynthetic process"/>
    <property type="evidence" value="ECO:0007669"/>
    <property type="project" value="TreeGrafter"/>
</dbReference>
<protein>
    <submittedName>
        <fullName evidence="3">Uncharacterized protein</fullName>
    </submittedName>
</protein>
<evidence type="ECO:0000313" key="3">
    <source>
        <dbReference type="EMBL" id="RJT37911.1"/>
    </source>
</evidence>
<reference evidence="3 4" key="1">
    <citation type="submission" date="2018-09" db="EMBL/GenBank/DDBJ databases">
        <title>Mesorhizobium carmichaelinearum sp. nov. isolated from Carmichaelinea spp. root nodules in New Zealand.</title>
        <authorList>
            <person name="De Meyer S.E."/>
        </authorList>
    </citation>
    <scope>NUCLEOTIDE SEQUENCE [LARGE SCALE GENOMIC DNA]</scope>
    <source>
        <strain evidence="3 4">LMG 28313</strain>
    </source>
</reference>
<evidence type="ECO:0000256" key="2">
    <source>
        <dbReference type="ARBA" id="ARBA00022679"/>
    </source>
</evidence>
<dbReference type="EMBL" id="QZXA01000001">
    <property type="protein sequence ID" value="RJT37911.1"/>
    <property type="molecule type" value="Genomic_DNA"/>
</dbReference>
<organism evidence="3 4">
    <name type="scientific">Mesorhizobium jarvisii</name>
    <dbReference type="NCBI Taxonomy" id="1777867"/>
    <lineage>
        <taxon>Bacteria</taxon>
        <taxon>Pseudomonadati</taxon>
        <taxon>Pseudomonadota</taxon>
        <taxon>Alphaproteobacteria</taxon>
        <taxon>Hyphomicrobiales</taxon>
        <taxon>Phyllobacteriaceae</taxon>
        <taxon>Mesorhizobium</taxon>
    </lineage>
</organism>
<keyword evidence="1" id="KW-0328">Glycosyltransferase</keyword>
<dbReference type="InterPro" id="IPR051199">
    <property type="entry name" value="LPS_LOS_Heptosyltrfase"/>
</dbReference>
<keyword evidence="2" id="KW-0808">Transferase</keyword>
<dbReference type="Proteomes" id="UP000275530">
    <property type="component" value="Unassembled WGS sequence"/>
</dbReference>
<dbReference type="GO" id="GO:0008713">
    <property type="term" value="F:ADP-heptose-lipopolysaccharide heptosyltransferase activity"/>
    <property type="evidence" value="ECO:0007669"/>
    <property type="project" value="TreeGrafter"/>
</dbReference>
<keyword evidence="4" id="KW-1185">Reference proteome</keyword>
<dbReference type="AlphaFoldDB" id="A0A6M7TLR4"/>
<evidence type="ECO:0000256" key="1">
    <source>
        <dbReference type="ARBA" id="ARBA00022676"/>
    </source>
</evidence>